<dbReference type="Proteomes" id="UP000000383">
    <property type="component" value="Chromosome"/>
</dbReference>
<protein>
    <recommendedName>
        <fullName evidence="6">Yip1 domain-containing protein</fullName>
    </recommendedName>
</protein>
<dbReference type="OrthoDB" id="8526565at2"/>
<proteinExistence type="predicted"/>
<gene>
    <name evidence="7" type="ordered locus">M301_0851</name>
</gene>
<dbReference type="GO" id="GO:0016020">
    <property type="term" value="C:membrane"/>
    <property type="evidence" value="ECO:0007669"/>
    <property type="project" value="UniProtKB-SubCell"/>
</dbReference>
<evidence type="ECO:0000256" key="5">
    <source>
        <dbReference type="SAM" id="Phobius"/>
    </source>
</evidence>
<keyword evidence="3 5" id="KW-1133">Transmembrane helix</keyword>
<dbReference type="HOGENOM" id="CLU_123803_0_0_4"/>
<dbReference type="STRING" id="666681.M301_0851"/>
<dbReference type="Pfam" id="PF04893">
    <property type="entry name" value="Yip1"/>
    <property type="match status" value="1"/>
</dbReference>
<dbReference type="eggNOG" id="ENOG50333U1">
    <property type="taxonomic scope" value="Bacteria"/>
</dbReference>
<evidence type="ECO:0000256" key="1">
    <source>
        <dbReference type="ARBA" id="ARBA00004141"/>
    </source>
</evidence>
<keyword evidence="4 5" id="KW-0472">Membrane</keyword>
<dbReference type="RefSeq" id="WP_013147551.1">
    <property type="nucleotide sequence ID" value="NC_014207.1"/>
</dbReference>
<accession>D7DPJ1</accession>
<feature type="domain" description="Yip1" evidence="6">
    <location>
        <begin position="10"/>
        <end position="179"/>
    </location>
</feature>
<reference evidence="8" key="1">
    <citation type="submission" date="2010-05" db="EMBL/GenBank/DDBJ databases">
        <title>Complete sequence of Methylotenera sp. 301.</title>
        <authorList>
            <person name="Lucas S."/>
            <person name="Copeland A."/>
            <person name="Lapidus A."/>
            <person name="Cheng J.-F."/>
            <person name="Bruce D."/>
            <person name="Goodwin L."/>
            <person name="Pitluck S."/>
            <person name="Clum A."/>
            <person name="Land M."/>
            <person name="Hauser L."/>
            <person name="Kyrpides N."/>
            <person name="Ivanova N."/>
            <person name="Chistoservova L."/>
            <person name="Kalyuzhnaya M."/>
            <person name="Woyke T."/>
        </authorList>
    </citation>
    <scope>NUCLEOTIDE SEQUENCE [LARGE SCALE GENOMIC DNA]</scope>
    <source>
        <strain evidence="8">301</strain>
    </source>
</reference>
<reference evidence="7 8" key="2">
    <citation type="journal article" date="2011" name="J. Bacteriol.">
        <title>Genomes of three methylotrophs from a single niche uncover genetic and metabolic divergence of Methylophilaceae.</title>
        <authorList>
            <person name="Lapidus A."/>
            <person name="Clum A."/>
            <person name="Labutti K."/>
            <person name="Kaluzhnaya M.G."/>
            <person name="Lim S."/>
            <person name="Beck D.A."/>
            <person name="Glavina Del Rio T."/>
            <person name="Nolan M."/>
            <person name="Mavromatis K."/>
            <person name="Huntemann M."/>
            <person name="Lucas S."/>
            <person name="Lidstrom M.E."/>
            <person name="Ivanova N."/>
            <person name="Chistoserdova L."/>
        </authorList>
    </citation>
    <scope>NUCLEOTIDE SEQUENCE [LARGE SCALE GENOMIC DNA]</scope>
    <source>
        <strain evidence="7 8">301</strain>
    </source>
</reference>
<evidence type="ECO:0000256" key="2">
    <source>
        <dbReference type="ARBA" id="ARBA00022692"/>
    </source>
</evidence>
<feature type="transmembrane region" description="Helical" evidence="5">
    <location>
        <begin position="161"/>
        <end position="190"/>
    </location>
</feature>
<organism evidence="7 8">
    <name type="scientific">Methylotenera versatilis (strain 301)</name>
    <dbReference type="NCBI Taxonomy" id="666681"/>
    <lineage>
        <taxon>Bacteria</taxon>
        <taxon>Pseudomonadati</taxon>
        <taxon>Pseudomonadota</taxon>
        <taxon>Betaproteobacteria</taxon>
        <taxon>Nitrosomonadales</taxon>
        <taxon>Methylophilaceae</taxon>
        <taxon>Methylotenera</taxon>
    </lineage>
</organism>
<evidence type="ECO:0000259" key="6">
    <source>
        <dbReference type="Pfam" id="PF04893"/>
    </source>
</evidence>
<sequence>MNPLNLFWLFKSPVKGWSHLVHTKPSIPQLYLAHVVPFSLLPPLMIYLAGNKYGGHLVQFLTGEKLLLVAIILFIIELIVVPVMAVIVRQLAEVAEIHPSYRDAFTLAAVAPTPLWMAPIFLFIPNVILNLIVILIALMATVGLIYYGIPVVFRLKDKGHAILMFGAVLTAGMVAWMFIMISTLVILGSVQNLQLAMPPL</sequence>
<keyword evidence="8" id="KW-1185">Reference proteome</keyword>
<name>D7DPJ1_METV0</name>
<dbReference type="KEGG" id="meh:M301_0851"/>
<evidence type="ECO:0000313" key="7">
    <source>
        <dbReference type="EMBL" id="ADI29235.1"/>
    </source>
</evidence>
<dbReference type="AlphaFoldDB" id="D7DPJ1"/>
<dbReference type="InterPro" id="IPR006977">
    <property type="entry name" value="Yip1_dom"/>
</dbReference>
<evidence type="ECO:0000256" key="3">
    <source>
        <dbReference type="ARBA" id="ARBA00022989"/>
    </source>
</evidence>
<keyword evidence="2 5" id="KW-0812">Transmembrane</keyword>
<feature type="transmembrane region" description="Helical" evidence="5">
    <location>
        <begin position="128"/>
        <end position="149"/>
    </location>
</feature>
<feature type="transmembrane region" description="Helical" evidence="5">
    <location>
        <begin position="104"/>
        <end position="122"/>
    </location>
</feature>
<evidence type="ECO:0000256" key="4">
    <source>
        <dbReference type="ARBA" id="ARBA00023136"/>
    </source>
</evidence>
<feature type="transmembrane region" description="Helical" evidence="5">
    <location>
        <begin position="69"/>
        <end position="92"/>
    </location>
</feature>
<feature type="transmembrane region" description="Helical" evidence="5">
    <location>
        <begin position="30"/>
        <end position="49"/>
    </location>
</feature>
<evidence type="ECO:0000313" key="8">
    <source>
        <dbReference type="Proteomes" id="UP000000383"/>
    </source>
</evidence>
<dbReference type="EMBL" id="CP002056">
    <property type="protein sequence ID" value="ADI29235.1"/>
    <property type="molecule type" value="Genomic_DNA"/>
</dbReference>
<comment type="subcellular location">
    <subcellularLocation>
        <location evidence="1">Membrane</location>
        <topology evidence="1">Multi-pass membrane protein</topology>
    </subcellularLocation>
</comment>